<comment type="caution">
    <text evidence="1">The sequence shown here is derived from an EMBL/GenBank/DDBJ whole genome shotgun (WGS) entry which is preliminary data.</text>
</comment>
<reference evidence="1 2" key="1">
    <citation type="journal article" date="2023" name="bioRxiv">
        <title>High-quality genome assemblies of four members of thePodospora anserinaspecies complex.</title>
        <authorList>
            <person name="Ament-Velasquez S.L."/>
            <person name="Vogan A.A."/>
            <person name="Wallerman O."/>
            <person name="Hartmann F."/>
            <person name="Gautier V."/>
            <person name="Silar P."/>
            <person name="Giraud T."/>
            <person name="Johannesson H."/>
        </authorList>
    </citation>
    <scope>NUCLEOTIDE SEQUENCE [LARGE SCALE GENOMIC DNA]</scope>
    <source>
        <strain evidence="1 2">CBS 124.78</strain>
    </source>
</reference>
<sequence length="86" mass="9851">MRFQSRGTLTTKRLHLLRGHHGMPTRCWDGTSRPTVALGLDCSPRSLRVATRQRVHVFDDDNGEIGFEFYGFGRRSGEKGKRFTDI</sequence>
<proteinExistence type="predicted"/>
<dbReference type="RefSeq" id="XP_062797267.1">
    <property type="nucleotide sequence ID" value="XM_062940911.1"/>
</dbReference>
<protein>
    <submittedName>
        <fullName evidence="1">Uncharacterized protein</fullName>
    </submittedName>
</protein>
<gene>
    <name evidence="1" type="ORF">QC764_0090440</name>
</gene>
<keyword evidence="2" id="KW-1185">Reference proteome</keyword>
<accession>A0ABR0HT54</accession>
<evidence type="ECO:0000313" key="1">
    <source>
        <dbReference type="EMBL" id="KAK4670971.1"/>
    </source>
</evidence>
<organism evidence="1 2">
    <name type="scientific">Podospora pseudoanserina</name>
    <dbReference type="NCBI Taxonomy" id="2609844"/>
    <lineage>
        <taxon>Eukaryota</taxon>
        <taxon>Fungi</taxon>
        <taxon>Dikarya</taxon>
        <taxon>Ascomycota</taxon>
        <taxon>Pezizomycotina</taxon>
        <taxon>Sordariomycetes</taxon>
        <taxon>Sordariomycetidae</taxon>
        <taxon>Sordariales</taxon>
        <taxon>Podosporaceae</taxon>
        <taxon>Podospora</taxon>
    </lineage>
</organism>
<name>A0ABR0HT54_9PEZI</name>
<dbReference type="EMBL" id="JAFFHC010000006">
    <property type="protein sequence ID" value="KAK4670971.1"/>
    <property type="molecule type" value="Genomic_DNA"/>
</dbReference>
<evidence type="ECO:0000313" key="2">
    <source>
        <dbReference type="Proteomes" id="UP001323617"/>
    </source>
</evidence>
<dbReference type="GeneID" id="87961641"/>
<dbReference type="Proteomes" id="UP001323617">
    <property type="component" value="Unassembled WGS sequence"/>
</dbReference>